<protein>
    <submittedName>
        <fullName evidence="1">Unannotated protein</fullName>
    </submittedName>
</protein>
<sequence>MPAKAFSLETSEPGITREACATDALKVAICCALACLYLYITVKVPSVFALNCLLRISLATADELPGTDNEVDKY</sequence>
<reference evidence="1" key="1">
    <citation type="submission" date="2020-05" db="EMBL/GenBank/DDBJ databases">
        <authorList>
            <person name="Chiriac C."/>
            <person name="Salcher M."/>
            <person name="Ghai R."/>
            <person name="Kavagutti S V."/>
        </authorList>
    </citation>
    <scope>NUCLEOTIDE SEQUENCE</scope>
</reference>
<accession>A0A6J6BMF3</accession>
<dbReference type="AlphaFoldDB" id="A0A6J6BMF3"/>
<name>A0A6J6BMF3_9ZZZZ</name>
<dbReference type="EMBL" id="CAEZSB010000116">
    <property type="protein sequence ID" value="CAB4539787.1"/>
    <property type="molecule type" value="Genomic_DNA"/>
</dbReference>
<organism evidence="1">
    <name type="scientific">freshwater metagenome</name>
    <dbReference type="NCBI Taxonomy" id="449393"/>
    <lineage>
        <taxon>unclassified sequences</taxon>
        <taxon>metagenomes</taxon>
        <taxon>ecological metagenomes</taxon>
    </lineage>
</organism>
<evidence type="ECO:0000313" key="1">
    <source>
        <dbReference type="EMBL" id="CAB4539787.1"/>
    </source>
</evidence>
<gene>
    <name evidence="1" type="ORF">UFOPK1395_00983</name>
</gene>
<proteinExistence type="predicted"/>